<dbReference type="SUPFAM" id="SSF56235">
    <property type="entry name" value="N-terminal nucleophile aminohydrolases (Ntn hydrolases)"/>
    <property type="match status" value="1"/>
</dbReference>
<dbReference type="GO" id="GO:0005764">
    <property type="term" value="C:lysosome"/>
    <property type="evidence" value="ECO:0007669"/>
    <property type="project" value="TreeGrafter"/>
</dbReference>
<dbReference type="GeneID" id="136814801"/>
<evidence type="ECO:0000256" key="6">
    <source>
        <dbReference type="ARBA" id="ARBA00053295"/>
    </source>
</evidence>
<dbReference type="PANTHER" id="PTHR10188:SF6">
    <property type="entry name" value="N(4)-(BETA-N-ACETYLGLUCOSAMINYL)-L-ASPARAGINASE"/>
    <property type="match status" value="1"/>
</dbReference>
<evidence type="ECO:0000256" key="9">
    <source>
        <dbReference type="ARBA" id="ARBA00079301"/>
    </source>
</evidence>
<evidence type="ECO:0000256" key="5">
    <source>
        <dbReference type="ARBA" id="ARBA00050421"/>
    </source>
</evidence>
<sequence length="347" mass="37621">MLIDINRLLKVTSVLVLVTILMISPAMSLPQLVINTWPLPNATAAAYKALERGSLLDAIVDGCTNAEEDRKMTSVGWGGSPAENGETALDALIIDGVSHNMGAVGSMKRIKNAIRVARHVLENTKHTLLVGEDATKFAVEMGFKEEDLTSQESKEQWENWKAGKCQPNFWQNVIPDSTISCGPYQPKPFQFATKDTDREGLITEDNHDTIGMIAINSHGDIAAGTSTNGATFKITGRVGDSPIPGSGAYVDNEFGAAAATGDGDVMMRFLPSYQTVENMRSGMPPSEAAEHALRRIIKYYPHFEGALVAANKTGSFGAACYGWTFQYSVMTPQMDKPEIVTVKPFEL</sequence>
<proteinExistence type="inferred from homology"/>
<dbReference type="FunFam" id="3.60.20.30:FF:000003">
    <property type="entry name" value="N(4)-(Beta-N-acetylglucosaminyl)-L-asparaginase isoform X1"/>
    <property type="match status" value="1"/>
</dbReference>
<evidence type="ECO:0000256" key="4">
    <source>
        <dbReference type="ARBA" id="ARBA00022813"/>
    </source>
</evidence>
<dbReference type="GO" id="GO:0003948">
    <property type="term" value="F:N4-(beta-N-acetylglucosaminyl)-L-asparaginase activity"/>
    <property type="evidence" value="ECO:0007669"/>
    <property type="project" value="UniProtKB-EC"/>
</dbReference>
<name>A0A7M5UN74_9CNID</name>
<evidence type="ECO:0000256" key="7">
    <source>
        <dbReference type="ARBA" id="ARBA00066729"/>
    </source>
</evidence>
<evidence type="ECO:0000313" key="14">
    <source>
        <dbReference type="EnsemblMetazoa" id="CLYHEMP012328.1"/>
    </source>
</evidence>
<dbReference type="InterPro" id="IPR000246">
    <property type="entry name" value="Peptidase_T2"/>
</dbReference>
<dbReference type="PANTHER" id="PTHR10188">
    <property type="entry name" value="L-ASPARAGINASE"/>
    <property type="match status" value="1"/>
</dbReference>
<keyword evidence="2" id="KW-0645">Protease</keyword>
<dbReference type="Proteomes" id="UP000594262">
    <property type="component" value="Unplaced"/>
</dbReference>
<protein>
    <recommendedName>
        <fullName evidence="7">N(4)-(beta-N-acetylglucosaminyl)-L-asparaginase</fullName>
        <ecNumber evidence="7">3.5.1.26</ecNumber>
    </recommendedName>
    <alternativeName>
        <fullName evidence="9">Aspartylglucosaminidase</fullName>
    </alternativeName>
    <alternativeName>
        <fullName evidence="8">Glycosylasparaginase</fullName>
    </alternativeName>
    <alternativeName>
        <fullName evidence="10">N4-(N-acetyl-beta-glucosaminyl)-L-asparagine amidase</fullName>
    </alternativeName>
</protein>
<evidence type="ECO:0000256" key="2">
    <source>
        <dbReference type="ARBA" id="ARBA00022670"/>
    </source>
</evidence>
<evidence type="ECO:0000313" key="15">
    <source>
        <dbReference type="Proteomes" id="UP000594262"/>
    </source>
</evidence>
<keyword evidence="3" id="KW-0378">Hydrolase</keyword>
<dbReference type="OrthoDB" id="188713at2759"/>
<evidence type="ECO:0000256" key="3">
    <source>
        <dbReference type="ARBA" id="ARBA00022801"/>
    </source>
</evidence>
<reference evidence="14" key="1">
    <citation type="submission" date="2021-01" db="UniProtKB">
        <authorList>
            <consortium name="EnsemblMetazoa"/>
        </authorList>
    </citation>
    <scope>IDENTIFICATION</scope>
</reference>
<keyword evidence="15" id="KW-1185">Reference proteome</keyword>
<organism evidence="14 15">
    <name type="scientific">Clytia hemisphaerica</name>
    <dbReference type="NCBI Taxonomy" id="252671"/>
    <lineage>
        <taxon>Eukaryota</taxon>
        <taxon>Metazoa</taxon>
        <taxon>Cnidaria</taxon>
        <taxon>Hydrozoa</taxon>
        <taxon>Hydroidolina</taxon>
        <taxon>Leptothecata</taxon>
        <taxon>Obeliida</taxon>
        <taxon>Clytiidae</taxon>
        <taxon>Clytia</taxon>
    </lineage>
</organism>
<evidence type="ECO:0000256" key="11">
    <source>
        <dbReference type="PIRSR" id="PIRSR600246-1"/>
    </source>
</evidence>
<feature type="binding site" evidence="12">
    <location>
        <begin position="237"/>
        <end position="240"/>
    </location>
    <ligand>
        <name>substrate</name>
    </ligand>
</feature>
<evidence type="ECO:0000256" key="12">
    <source>
        <dbReference type="PIRSR" id="PIRSR600246-2"/>
    </source>
</evidence>
<dbReference type="GO" id="GO:0006508">
    <property type="term" value="P:proteolysis"/>
    <property type="evidence" value="ECO:0007669"/>
    <property type="project" value="UniProtKB-KW"/>
</dbReference>
<feature type="active site" description="Nucleophile" evidence="11">
    <location>
        <position position="209"/>
    </location>
</feature>
<keyword evidence="4" id="KW-0068">Autocatalytic cleavage</keyword>
<evidence type="ECO:0000256" key="10">
    <source>
        <dbReference type="ARBA" id="ARBA00080645"/>
    </source>
</evidence>
<dbReference type="GO" id="GO:0008233">
    <property type="term" value="F:peptidase activity"/>
    <property type="evidence" value="ECO:0007669"/>
    <property type="project" value="UniProtKB-KW"/>
</dbReference>
<evidence type="ECO:0000256" key="1">
    <source>
        <dbReference type="ARBA" id="ARBA00010872"/>
    </source>
</evidence>
<accession>A0A7M5UN74</accession>
<comment type="similarity">
    <text evidence="1">Belongs to the Ntn-hydrolase family.</text>
</comment>
<dbReference type="CDD" id="cd04513">
    <property type="entry name" value="Glycosylasparaginase"/>
    <property type="match status" value="1"/>
</dbReference>
<dbReference type="Gene3D" id="3.60.20.30">
    <property type="entry name" value="(Glycosyl)asparaginase"/>
    <property type="match status" value="1"/>
</dbReference>
<comment type="catalytic activity">
    <reaction evidence="5">
        <text>N(4)-(beta-N-acetyl-D-glucosaminyl)-L-asparagine + H2O = N-acetyl-beta-D-glucosaminylamine + L-aspartate + H(+)</text>
        <dbReference type="Rhea" id="RHEA:11544"/>
        <dbReference type="ChEBI" id="CHEBI:15377"/>
        <dbReference type="ChEBI" id="CHEBI:15378"/>
        <dbReference type="ChEBI" id="CHEBI:15947"/>
        <dbReference type="ChEBI" id="CHEBI:29991"/>
        <dbReference type="ChEBI" id="CHEBI:58080"/>
        <dbReference type="EC" id="3.5.1.26"/>
    </reaction>
</comment>
<evidence type="ECO:0000256" key="8">
    <source>
        <dbReference type="ARBA" id="ARBA00078726"/>
    </source>
</evidence>
<feature type="binding site" evidence="12">
    <location>
        <begin position="260"/>
        <end position="263"/>
    </location>
    <ligand>
        <name>substrate</name>
    </ligand>
</feature>
<comment type="function">
    <text evidence="6">Cleaves the GlcNAc-Asn bond which joins oligosaccharides to the peptide of asparagine-linked glycoproteins.</text>
</comment>
<dbReference type="EnsemblMetazoa" id="CLYHEMT012328.1">
    <property type="protein sequence ID" value="CLYHEMP012328.1"/>
    <property type="gene ID" value="CLYHEMG012328"/>
</dbReference>
<dbReference type="AlphaFoldDB" id="A0A7M5UN74"/>
<feature type="site" description="Cleavage; by autolysis" evidence="13">
    <location>
        <begin position="208"/>
        <end position="209"/>
    </location>
</feature>
<dbReference type="EC" id="3.5.1.26" evidence="7"/>
<dbReference type="InterPro" id="IPR029055">
    <property type="entry name" value="Ntn_hydrolases_N"/>
</dbReference>
<dbReference type="Pfam" id="PF01112">
    <property type="entry name" value="Asparaginase_2"/>
    <property type="match status" value="1"/>
</dbReference>
<evidence type="ECO:0000256" key="13">
    <source>
        <dbReference type="PIRSR" id="PIRSR600246-3"/>
    </source>
</evidence>
<dbReference type="RefSeq" id="XP_066927326.1">
    <property type="nucleotide sequence ID" value="XM_067071225.1"/>
</dbReference>